<dbReference type="PANTHER" id="PTHR11214">
    <property type="entry name" value="BETA-1,3-N-ACETYLGLUCOSAMINYLTRANSFERASE"/>
    <property type="match status" value="1"/>
</dbReference>
<dbReference type="STRING" id="46835.A0A504YZ62"/>
<evidence type="ECO:0000256" key="1">
    <source>
        <dbReference type="ARBA" id="ARBA00004323"/>
    </source>
</evidence>
<dbReference type="Proteomes" id="UP000316759">
    <property type="component" value="Unassembled WGS sequence"/>
</dbReference>
<dbReference type="InterPro" id="IPR002659">
    <property type="entry name" value="Glyco_trans_31"/>
</dbReference>
<evidence type="ECO:0000256" key="9">
    <source>
        <dbReference type="ARBA" id="ARBA00023136"/>
    </source>
</evidence>
<dbReference type="EC" id="2.4.1.-" evidence="11"/>
<evidence type="ECO:0000256" key="2">
    <source>
        <dbReference type="ARBA" id="ARBA00008661"/>
    </source>
</evidence>
<comment type="caution">
    <text evidence="12">The sequence shown here is derived from an EMBL/GenBank/DDBJ whole genome shotgun (WGS) entry which is preliminary data.</text>
</comment>
<keyword evidence="5" id="KW-0812">Transmembrane</keyword>
<dbReference type="OrthoDB" id="2139606at2759"/>
<evidence type="ECO:0000256" key="4">
    <source>
        <dbReference type="ARBA" id="ARBA00022679"/>
    </source>
</evidence>
<comment type="similarity">
    <text evidence="2 11">Belongs to the glycosyltransferase 31 family.</text>
</comment>
<dbReference type="FunFam" id="3.90.550.50:FF:000001">
    <property type="entry name" value="Hexosyltransferase"/>
    <property type="match status" value="1"/>
</dbReference>
<dbReference type="GO" id="GO:0006493">
    <property type="term" value="P:protein O-linked glycosylation"/>
    <property type="evidence" value="ECO:0007669"/>
    <property type="project" value="TreeGrafter"/>
</dbReference>
<evidence type="ECO:0000256" key="11">
    <source>
        <dbReference type="RuleBase" id="RU363063"/>
    </source>
</evidence>
<evidence type="ECO:0000256" key="3">
    <source>
        <dbReference type="ARBA" id="ARBA00022676"/>
    </source>
</evidence>
<keyword evidence="6" id="KW-0735">Signal-anchor</keyword>
<dbReference type="GO" id="GO:0016758">
    <property type="term" value="F:hexosyltransferase activity"/>
    <property type="evidence" value="ECO:0007669"/>
    <property type="project" value="InterPro"/>
</dbReference>
<evidence type="ECO:0000313" key="12">
    <source>
        <dbReference type="EMBL" id="TPP66723.1"/>
    </source>
</evidence>
<dbReference type="AlphaFoldDB" id="A0A504YZ62"/>
<evidence type="ECO:0000256" key="7">
    <source>
        <dbReference type="ARBA" id="ARBA00022989"/>
    </source>
</evidence>
<evidence type="ECO:0000256" key="5">
    <source>
        <dbReference type="ARBA" id="ARBA00022692"/>
    </source>
</evidence>
<evidence type="ECO:0000256" key="10">
    <source>
        <dbReference type="ARBA" id="ARBA00023180"/>
    </source>
</evidence>
<keyword evidence="13" id="KW-1185">Reference proteome</keyword>
<accession>A0A504YZ62</accession>
<keyword evidence="8 11" id="KW-0333">Golgi apparatus</keyword>
<dbReference type="Pfam" id="PF01762">
    <property type="entry name" value="Galactosyl_T"/>
    <property type="match status" value="1"/>
</dbReference>
<keyword evidence="4 12" id="KW-0808">Transferase</keyword>
<proteinExistence type="inferred from homology"/>
<reference evidence="12 13" key="1">
    <citation type="submission" date="2019-04" db="EMBL/GenBank/DDBJ databases">
        <title>Annotation for the trematode Fasciola gigantica.</title>
        <authorList>
            <person name="Choi Y.-J."/>
        </authorList>
    </citation>
    <scope>NUCLEOTIDE SEQUENCE [LARGE SCALE GENOMIC DNA]</scope>
    <source>
        <strain evidence="12">Uganda_cow_1</strain>
    </source>
</reference>
<dbReference type="EMBL" id="SUNJ01001469">
    <property type="protein sequence ID" value="TPP66723.1"/>
    <property type="molecule type" value="Genomic_DNA"/>
</dbReference>
<dbReference type="Gene3D" id="3.90.550.50">
    <property type="match status" value="1"/>
</dbReference>
<keyword evidence="7" id="KW-1133">Transmembrane helix</keyword>
<keyword evidence="10" id="KW-0325">Glycoprotein</keyword>
<sequence>MKIAKSSRKMRKLPWVFGILLLMSTHYVYCYLCNYFAISDDVIMYPLNVNLSDRYTKRSLYKTWMSSVYSINPANFSLIRAPVSLCKPVLIQTISSENKTYLDILFVIKSRLHSFDQRRTIRNTWSNATCALLAGARIQTVFALGTTPSPALALETKLQEEHGRYNDLLQFGFVDSYYNNTYKIMTALDYISRTCQDTKFVIIVDDDFLVNLNNIIQKISEVTTAEYSTYISGLVFYTQQPDRRPWSKWFVSYKEYPHRLFPPYPSGGTVVISMPVVRLLAAGMPFVKFFWIDDAYMGIVLYKYGIIPKLLPGVYLPRVATESELPGMISSHGFDSAAKMEQGWQRVVQTGACVGSNNERHRRNI</sequence>
<keyword evidence="3 11" id="KW-0328">Glycosyltransferase</keyword>
<gene>
    <name evidence="12" type="ORF">FGIG_01536</name>
</gene>
<name>A0A504YZ62_FASGI</name>
<organism evidence="12 13">
    <name type="scientific">Fasciola gigantica</name>
    <name type="common">Giant liver fluke</name>
    <dbReference type="NCBI Taxonomy" id="46835"/>
    <lineage>
        <taxon>Eukaryota</taxon>
        <taxon>Metazoa</taxon>
        <taxon>Spiralia</taxon>
        <taxon>Lophotrochozoa</taxon>
        <taxon>Platyhelminthes</taxon>
        <taxon>Trematoda</taxon>
        <taxon>Digenea</taxon>
        <taxon>Plagiorchiida</taxon>
        <taxon>Echinostomata</taxon>
        <taxon>Echinostomatoidea</taxon>
        <taxon>Fasciolidae</taxon>
        <taxon>Fasciola</taxon>
    </lineage>
</organism>
<evidence type="ECO:0000256" key="6">
    <source>
        <dbReference type="ARBA" id="ARBA00022968"/>
    </source>
</evidence>
<evidence type="ECO:0000256" key="8">
    <source>
        <dbReference type="ARBA" id="ARBA00023034"/>
    </source>
</evidence>
<comment type="subcellular location">
    <subcellularLocation>
        <location evidence="1 11">Golgi apparatus membrane</location>
        <topology evidence="1 11">Single-pass type II membrane protein</topology>
    </subcellularLocation>
</comment>
<evidence type="ECO:0000313" key="13">
    <source>
        <dbReference type="Proteomes" id="UP000316759"/>
    </source>
</evidence>
<protein>
    <recommendedName>
        <fullName evidence="11">Hexosyltransferase</fullName>
        <ecNumber evidence="11">2.4.1.-</ecNumber>
    </recommendedName>
</protein>
<dbReference type="GO" id="GO:0000139">
    <property type="term" value="C:Golgi membrane"/>
    <property type="evidence" value="ECO:0007669"/>
    <property type="project" value="UniProtKB-SubCell"/>
</dbReference>
<dbReference type="PANTHER" id="PTHR11214:SF349">
    <property type="entry name" value="BETA-1,3-GALACTOSYLTRANSFERASE BRN"/>
    <property type="match status" value="1"/>
</dbReference>
<dbReference type="GO" id="GO:0008194">
    <property type="term" value="F:UDP-glycosyltransferase activity"/>
    <property type="evidence" value="ECO:0007669"/>
    <property type="project" value="TreeGrafter"/>
</dbReference>
<keyword evidence="9" id="KW-0472">Membrane</keyword>